<dbReference type="RefSeq" id="WP_265963757.1">
    <property type="nucleotide sequence ID" value="NZ_JAPEVI010000003.1"/>
</dbReference>
<keyword evidence="2" id="KW-0812">Transmembrane</keyword>
<comment type="caution">
    <text evidence="3">The sequence shown here is derived from an EMBL/GenBank/DDBJ whole genome shotgun (WGS) entry which is preliminary data.</text>
</comment>
<feature type="transmembrane region" description="Helical" evidence="2">
    <location>
        <begin position="79"/>
        <end position="105"/>
    </location>
</feature>
<accession>A0ABT3R496</accession>
<evidence type="ECO:0000256" key="1">
    <source>
        <dbReference type="SAM" id="Coils"/>
    </source>
</evidence>
<name>A0ABT3R496_9HYPH</name>
<reference evidence="3 4" key="1">
    <citation type="journal article" date="2016" name="Int. J. Syst. Evol. Microbiol.">
        <title>Labrenzia salina sp. nov., isolated from the rhizosphere of the halophyte Arthrocnemum macrostachyum.</title>
        <authorList>
            <person name="Camacho M."/>
            <person name="Redondo-Gomez S."/>
            <person name="Rodriguez-Llorente I."/>
            <person name="Rohde M."/>
            <person name="Sproer C."/>
            <person name="Schumann P."/>
            <person name="Klenk H.P."/>
            <person name="Montero-Calasanz M.D.C."/>
        </authorList>
    </citation>
    <scope>NUCLEOTIDE SEQUENCE [LARGE SCALE GENOMIC DNA]</scope>
    <source>
        <strain evidence="3 4">DSM 29163</strain>
    </source>
</reference>
<keyword evidence="2" id="KW-0472">Membrane</keyword>
<gene>
    <name evidence="3" type="ORF">ON753_16775</name>
</gene>
<dbReference type="Proteomes" id="UP001300261">
    <property type="component" value="Unassembled WGS sequence"/>
</dbReference>
<evidence type="ECO:0000256" key="2">
    <source>
        <dbReference type="SAM" id="Phobius"/>
    </source>
</evidence>
<protein>
    <submittedName>
        <fullName evidence="3">Uncharacterized protein</fullName>
    </submittedName>
</protein>
<feature type="coiled-coil region" evidence="1">
    <location>
        <begin position="1"/>
        <end position="46"/>
    </location>
</feature>
<organism evidence="3 4">
    <name type="scientific">Roseibium salinum</name>
    <dbReference type="NCBI Taxonomy" id="1604349"/>
    <lineage>
        <taxon>Bacteria</taxon>
        <taxon>Pseudomonadati</taxon>
        <taxon>Pseudomonadota</taxon>
        <taxon>Alphaproteobacteria</taxon>
        <taxon>Hyphomicrobiales</taxon>
        <taxon>Stappiaceae</taxon>
        <taxon>Roseibium</taxon>
    </lineage>
</organism>
<keyword evidence="1" id="KW-0175">Coiled coil</keyword>
<evidence type="ECO:0000313" key="4">
    <source>
        <dbReference type="Proteomes" id="UP001300261"/>
    </source>
</evidence>
<sequence>MEEYREKFKSFDRQLESRNNDFAQGKEKQEKLFANFEEKKQSVESLIEQIEGLLPGATSAGLATAYNKRRVQAERSAKLYSWTFFIGIVVLAISAAATVTQTLSLWPFSWEFIRIESAKEYLDKILFKLPLVIPVLWATLTVSKRRSEMQRLAEEYAHKEALAQSYEGFKQQIVDLGKDDDALLQTSLKWY</sequence>
<dbReference type="EMBL" id="JAPEVI010000003">
    <property type="protein sequence ID" value="MCX2724009.1"/>
    <property type="molecule type" value="Genomic_DNA"/>
</dbReference>
<keyword evidence="4" id="KW-1185">Reference proteome</keyword>
<proteinExistence type="predicted"/>
<evidence type="ECO:0000313" key="3">
    <source>
        <dbReference type="EMBL" id="MCX2724009.1"/>
    </source>
</evidence>
<keyword evidence="2" id="KW-1133">Transmembrane helix</keyword>
<feature type="transmembrane region" description="Helical" evidence="2">
    <location>
        <begin position="125"/>
        <end position="142"/>
    </location>
</feature>